<proteinExistence type="predicted"/>
<reference evidence="1 2" key="1">
    <citation type="submission" date="2019-03" db="EMBL/GenBank/DDBJ databases">
        <title>Genomic Encyclopedia of Type Strains, Phase IV (KMG-IV): sequencing the most valuable type-strain genomes for metagenomic binning, comparative biology and taxonomic classification.</title>
        <authorList>
            <person name="Goeker M."/>
        </authorList>
    </citation>
    <scope>NUCLEOTIDE SEQUENCE [LARGE SCALE GENOMIC DNA]</scope>
    <source>
        <strain evidence="1 2">DSM 44684</strain>
    </source>
</reference>
<dbReference type="STRING" id="1210063.GCA_001612665_04730"/>
<comment type="caution">
    <text evidence="1">The sequence shown here is derived from an EMBL/GenBank/DDBJ whole genome shotgun (WGS) entry which is preliminary data.</text>
</comment>
<evidence type="ECO:0000313" key="1">
    <source>
        <dbReference type="EMBL" id="TCK00538.1"/>
    </source>
</evidence>
<dbReference type="RefSeq" id="WP_067455231.1">
    <property type="nucleotide sequence ID" value="NZ_SMFR01000001.1"/>
</dbReference>
<dbReference type="EMBL" id="SMFR01000001">
    <property type="protein sequence ID" value="TCK00538.1"/>
    <property type="molecule type" value="Genomic_DNA"/>
</dbReference>
<accession>A0A4R1FZ62</accession>
<dbReference type="Proteomes" id="UP000294856">
    <property type="component" value="Unassembled WGS sequence"/>
</dbReference>
<dbReference type="OrthoDB" id="275232at2"/>
<gene>
    <name evidence="1" type="ORF">DFR71_1541</name>
</gene>
<dbReference type="AlphaFoldDB" id="A0A4R1FZ62"/>
<name>A0A4R1FZ62_9NOCA</name>
<sequence length="142" mass="16031">MVTIIAPQRIGDEEIAVEVTPGEMTFVEAERVATYLENCTPLLVSPGVVDDPFLGEGCGYIRVGEFTDGEWFWSLAWADYVRVHRAAPPTEFLDHIKTNDYTPPVVSDEEVDRICTLLYGSDYSEPEDDYVLPDWPPTRKKS</sequence>
<evidence type="ECO:0000313" key="2">
    <source>
        <dbReference type="Proteomes" id="UP000294856"/>
    </source>
</evidence>
<organism evidence="1 2">
    <name type="scientific">Nocardia alba</name>
    <dbReference type="NCBI Taxonomy" id="225051"/>
    <lineage>
        <taxon>Bacteria</taxon>
        <taxon>Bacillati</taxon>
        <taxon>Actinomycetota</taxon>
        <taxon>Actinomycetes</taxon>
        <taxon>Mycobacteriales</taxon>
        <taxon>Nocardiaceae</taxon>
        <taxon>Nocardia</taxon>
    </lineage>
</organism>
<protein>
    <submittedName>
        <fullName evidence="1">Uncharacterized protein</fullName>
    </submittedName>
</protein>
<keyword evidence="2" id="KW-1185">Reference proteome</keyword>